<reference evidence="1 2" key="1">
    <citation type="journal article" date="2016" name="Genome Announc.">
        <title>Chromosome and Plasmids of the Tick-Borne Relapsing Fever Agent Borrelia hermsii.</title>
        <authorList>
            <person name="Barbour A.G."/>
        </authorList>
    </citation>
    <scope>NUCLEOTIDE SEQUENCE [LARGE SCALE GENOMIC DNA]</scope>
    <source>
        <strain evidence="1 2">HS1</strain>
    </source>
</reference>
<dbReference type="EMBL" id="CP014351">
    <property type="protein sequence ID" value="ANA43822.1"/>
    <property type="molecule type" value="Genomic_DNA"/>
</dbReference>
<dbReference type="Pfam" id="PF05289">
    <property type="entry name" value="BLYB"/>
    <property type="match status" value="1"/>
</dbReference>
<keyword evidence="2" id="KW-1185">Reference proteome</keyword>
<evidence type="ECO:0000313" key="2">
    <source>
        <dbReference type="Proteomes" id="UP000078430"/>
    </source>
</evidence>
<sequence>MILDRNSLDTALNAIVTLFDTLSNFEDGSFNENAHKTFMLLNDIYTEYQIIYTQNMERLENALTPQIRETLEPIQTKIKKFIEKVNSNPDNMQLPLEISSIEKEVK</sequence>
<dbReference type="Proteomes" id="UP000078430">
    <property type="component" value="Plasmid cp28"/>
</dbReference>
<name>A0ABM6ARE2_BORHE</name>
<organism evidence="1 2">
    <name type="scientific">Borrelia hermsii HS1</name>
    <dbReference type="NCBI Taxonomy" id="1867252"/>
    <lineage>
        <taxon>Bacteria</taxon>
        <taxon>Pseudomonadati</taxon>
        <taxon>Spirochaetota</taxon>
        <taxon>Spirochaetia</taxon>
        <taxon>Spirochaetales</taxon>
        <taxon>Borreliaceae</taxon>
        <taxon>Borrelia</taxon>
    </lineage>
</organism>
<keyword evidence="1" id="KW-0614">Plasmid</keyword>
<protein>
    <submittedName>
        <fullName evidence="1">Holin, BlyB family</fullName>
    </submittedName>
</protein>
<dbReference type="InterPro" id="IPR007953">
    <property type="entry name" value="Holin-like_BlyB"/>
</dbReference>
<gene>
    <name evidence="1" type="ORF">AXX13_P18</name>
</gene>
<dbReference type="RefSeq" id="WP_025434310.1">
    <property type="nucleotide sequence ID" value="NZ_CP014351.1"/>
</dbReference>
<keyword evidence="1" id="KW-0808">Transferase</keyword>
<geneLocation type="plasmid" evidence="1 2">
    <name>cp28</name>
</geneLocation>
<accession>A0ABM6ARE2</accession>
<proteinExistence type="predicted"/>
<dbReference type="GO" id="GO:0016740">
    <property type="term" value="F:transferase activity"/>
    <property type="evidence" value="ECO:0007669"/>
    <property type="project" value="UniProtKB-KW"/>
</dbReference>
<evidence type="ECO:0000313" key="1">
    <source>
        <dbReference type="EMBL" id="ANA43822.1"/>
    </source>
</evidence>